<dbReference type="CDD" id="cd18186">
    <property type="entry name" value="BTB_POZ_ZBTB_KLHL-like"/>
    <property type="match status" value="1"/>
</dbReference>
<protein>
    <submittedName>
        <fullName evidence="4">BTB domain-containing protein</fullName>
    </submittedName>
</protein>
<reference evidence="4" key="1">
    <citation type="submission" date="2017-02" db="UniProtKB">
        <authorList>
            <consortium name="WormBaseParasite"/>
        </authorList>
    </citation>
    <scope>IDENTIFICATION</scope>
</reference>
<organism evidence="4">
    <name type="scientific">Nippostrongylus brasiliensis</name>
    <name type="common">Rat hookworm</name>
    <dbReference type="NCBI Taxonomy" id="27835"/>
    <lineage>
        <taxon>Eukaryota</taxon>
        <taxon>Metazoa</taxon>
        <taxon>Ecdysozoa</taxon>
        <taxon>Nematoda</taxon>
        <taxon>Chromadorea</taxon>
        <taxon>Rhabditida</taxon>
        <taxon>Rhabditina</taxon>
        <taxon>Rhabditomorpha</taxon>
        <taxon>Strongyloidea</taxon>
        <taxon>Heligmosomidae</taxon>
        <taxon>Nippostrongylus</taxon>
    </lineage>
</organism>
<dbReference type="EMBL" id="UYSL01024328">
    <property type="protein sequence ID" value="VDL83355.1"/>
    <property type="molecule type" value="Genomic_DNA"/>
</dbReference>
<keyword evidence="3" id="KW-1185">Reference proteome</keyword>
<accession>A0A0N4YQU5</accession>
<gene>
    <name evidence="2" type="ORF">NBR_LOCUS19619</name>
</gene>
<sequence>MPSEFVDEKLPGEILSKLASFREFGTFCDVILEADSSSKAKSEPTSPTSIRAHKLVLAAASPYFSKTERTHRAKVVQEWCRNNLSDFIASNDWPPNSPDLNPLEYSIWAVLEKNA</sequence>
<dbReference type="Pfam" id="PF00651">
    <property type="entry name" value="BTB"/>
    <property type="match status" value="1"/>
</dbReference>
<dbReference type="SUPFAM" id="SSF54695">
    <property type="entry name" value="POZ domain"/>
    <property type="match status" value="1"/>
</dbReference>
<dbReference type="Gene3D" id="3.30.420.10">
    <property type="entry name" value="Ribonuclease H-like superfamily/Ribonuclease H"/>
    <property type="match status" value="1"/>
</dbReference>
<dbReference type="WBParaSite" id="NBR_0001961701-mRNA-1">
    <property type="protein sequence ID" value="NBR_0001961701-mRNA-1"/>
    <property type="gene ID" value="NBR_0001961701"/>
</dbReference>
<dbReference type="InterPro" id="IPR000210">
    <property type="entry name" value="BTB/POZ_dom"/>
</dbReference>
<dbReference type="InterPro" id="IPR011333">
    <property type="entry name" value="SKP1/BTB/POZ_sf"/>
</dbReference>
<proteinExistence type="predicted"/>
<evidence type="ECO:0000313" key="3">
    <source>
        <dbReference type="Proteomes" id="UP000271162"/>
    </source>
</evidence>
<evidence type="ECO:0000313" key="4">
    <source>
        <dbReference type="WBParaSite" id="NBR_0001961701-mRNA-1"/>
    </source>
</evidence>
<dbReference type="InterPro" id="IPR036397">
    <property type="entry name" value="RNaseH_sf"/>
</dbReference>
<name>A0A0N4YQU5_NIPBR</name>
<reference evidence="2 3" key="2">
    <citation type="submission" date="2018-11" db="EMBL/GenBank/DDBJ databases">
        <authorList>
            <consortium name="Pathogen Informatics"/>
        </authorList>
    </citation>
    <scope>NUCLEOTIDE SEQUENCE [LARGE SCALE GENOMIC DNA]</scope>
</reference>
<dbReference type="Proteomes" id="UP000271162">
    <property type="component" value="Unassembled WGS sequence"/>
</dbReference>
<evidence type="ECO:0000313" key="2">
    <source>
        <dbReference type="EMBL" id="VDL83355.1"/>
    </source>
</evidence>
<dbReference type="AlphaFoldDB" id="A0A0N4YQU5"/>
<dbReference type="GO" id="GO:0003676">
    <property type="term" value="F:nucleic acid binding"/>
    <property type="evidence" value="ECO:0007669"/>
    <property type="project" value="InterPro"/>
</dbReference>
<evidence type="ECO:0000259" key="1">
    <source>
        <dbReference type="PROSITE" id="PS50097"/>
    </source>
</evidence>
<dbReference type="PROSITE" id="PS50097">
    <property type="entry name" value="BTB"/>
    <property type="match status" value="1"/>
</dbReference>
<feature type="domain" description="BTB" evidence="1">
    <location>
        <begin position="28"/>
        <end position="64"/>
    </location>
</feature>